<comment type="pathway">
    <text evidence="9">Cofactor biosynthesis; adenosylcobalamin biosynthesis; precorrin-2 from uroporphyrinogen III: step 1/1.</text>
</comment>
<dbReference type="InterPro" id="IPR050161">
    <property type="entry name" value="Siro_Cobalamin_biosynth"/>
</dbReference>
<dbReference type="GO" id="GO:0019354">
    <property type="term" value="P:siroheme biosynthetic process"/>
    <property type="evidence" value="ECO:0007669"/>
    <property type="project" value="UniProtKB-UniPathway"/>
</dbReference>
<keyword evidence="5 10" id="KW-0808">Transferase</keyword>
<dbReference type="SUPFAM" id="SSF53790">
    <property type="entry name" value="Tetrapyrrole methylase"/>
    <property type="match status" value="1"/>
</dbReference>
<dbReference type="GO" id="GO:0009236">
    <property type="term" value="P:cobalamin biosynthetic process"/>
    <property type="evidence" value="ECO:0007669"/>
    <property type="project" value="UniProtKB-KW"/>
</dbReference>
<dbReference type="InterPro" id="IPR014776">
    <property type="entry name" value="4pyrrole_Mease_sub2"/>
</dbReference>
<name>A0A418W0Q5_9PROT</name>
<evidence type="ECO:0000313" key="13">
    <source>
        <dbReference type="Proteomes" id="UP000283458"/>
    </source>
</evidence>
<keyword evidence="6" id="KW-0949">S-adenosyl-L-methionine</keyword>
<dbReference type="Gene3D" id="3.40.1010.10">
    <property type="entry name" value="Cobalt-precorrin-4 Transmethylase, Domain 1"/>
    <property type="match status" value="1"/>
</dbReference>
<dbReference type="UniPathway" id="UPA00262">
    <property type="reaction ID" value="UER00211"/>
</dbReference>
<accession>A0A418W0Q5</accession>
<sequence length="277" mass="28530">MIQTRGVTLPAFAPGAVWLAGAGPGDPGLLTLLAAKALAEADAIVHDALVDSAILELANPAARMIDLGKRAGRPSPTQDSINDALVTLARQGLRVLRLKGGDPFVFGRGGEECLALAEAKITFRVVPGVTAGIGGLAYAGIPVTHRGLATTATFVTGHDKSGALPDNLDFSVLAKLPGALVFYMALGTLDEIARRLIAAGKPPMTPVAIVSSATTAAQTVVESNLAHCGEDLIRLQPKRPAIVVVGEVVRLRGWMTQFQQTTMAPAPLSAPLSALSA</sequence>
<dbReference type="NCBIfam" id="NF004790">
    <property type="entry name" value="PRK06136.1"/>
    <property type="match status" value="1"/>
</dbReference>
<reference evidence="12 13" key="1">
    <citation type="submission" date="2018-09" db="EMBL/GenBank/DDBJ databases">
        <authorList>
            <person name="Zhu H."/>
        </authorList>
    </citation>
    <scope>NUCLEOTIDE SEQUENCE [LARGE SCALE GENOMIC DNA]</scope>
    <source>
        <strain evidence="12 13">K2W22B-5</strain>
    </source>
</reference>
<keyword evidence="4 10" id="KW-0489">Methyltransferase</keyword>
<dbReference type="InterPro" id="IPR000878">
    <property type="entry name" value="4pyrrol_Mease"/>
</dbReference>
<evidence type="ECO:0000256" key="4">
    <source>
        <dbReference type="ARBA" id="ARBA00022603"/>
    </source>
</evidence>
<evidence type="ECO:0000256" key="10">
    <source>
        <dbReference type="RuleBase" id="RU003960"/>
    </source>
</evidence>
<dbReference type="PANTHER" id="PTHR45790:SF3">
    <property type="entry name" value="S-ADENOSYL-L-METHIONINE-DEPENDENT UROPORPHYRINOGEN III METHYLTRANSFERASE, CHLOROPLASTIC"/>
    <property type="match status" value="1"/>
</dbReference>
<feature type="domain" description="Tetrapyrrole methylase" evidence="11">
    <location>
        <begin position="17"/>
        <end position="226"/>
    </location>
</feature>
<keyword evidence="7" id="KW-0627">Porphyrin biosynthesis</keyword>
<dbReference type="Pfam" id="PF00590">
    <property type="entry name" value="TP_methylase"/>
    <property type="match status" value="1"/>
</dbReference>
<comment type="pathway">
    <text evidence="8">Porphyrin-containing compound metabolism; siroheme biosynthesis; precorrin-2 from uroporphyrinogen III: step 1/1.</text>
</comment>
<evidence type="ECO:0000256" key="1">
    <source>
        <dbReference type="ARBA" id="ARBA00005879"/>
    </source>
</evidence>
<keyword evidence="13" id="KW-1185">Reference proteome</keyword>
<comment type="similarity">
    <text evidence="1 10">Belongs to the precorrin methyltransferase family.</text>
</comment>
<dbReference type="RefSeq" id="WP_119829240.1">
    <property type="nucleotide sequence ID" value="NZ_QYUL01000001.1"/>
</dbReference>
<evidence type="ECO:0000256" key="3">
    <source>
        <dbReference type="ARBA" id="ARBA00022573"/>
    </source>
</evidence>
<gene>
    <name evidence="12" type="primary">cobA</name>
    <name evidence="12" type="ORF">D3877_02830</name>
</gene>
<dbReference type="PANTHER" id="PTHR45790">
    <property type="entry name" value="SIROHEME SYNTHASE-RELATED"/>
    <property type="match status" value="1"/>
</dbReference>
<dbReference type="EMBL" id="QYUL01000001">
    <property type="protein sequence ID" value="RJF83602.1"/>
    <property type="molecule type" value="Genomic_DNA"/>
</dbReference>
<evidence type="ECO:0000256" key="2">
    <source>
        <dbReference type="ARBA" id="ARBA00012162"/>
    </source>
</evidence>
<dbReference type="FunFam" id="3.40.1010.10:FF:000001">
    <property type="entry name" value="Siroheme synthase"/>
    <property type="match status" value="1"/>
</dbReference>
<dbReference type="OrthoDB" id="9815856at2"/>
<evidence type="ECO:0000259" key="11">
    <source>
        <dbReference type="Pfam" id="PF00590"/>
    </source>
</evidence>
<proteinExistence type="inferred from homology"/>
<evidence type="ECO:0000256" key="6">
    <source>
        <dbReference type="ARBA" id="ARBA00022691"/>
    </source>
</evidence>
<evidence type="ECO:0000256" key="7">
    <source>
        <dbReference type="ARBA" id="ARBA00023244"/>
    </source>
</evidence>
<dbReference type="PROSITE" id="PS00840">
    <property type="entry name" value="SUMT_2"/>
    <property type="match status" value="1"/>
</dbReference>
<comment type="caution">
    <text evidence="12">The sequence shown here is derived from an EMBL/GenBank/DDBJ whole genome shotgun (WGS) entry which is preliminary data.</text>
</comment>
<keyword evidence="3" id="KW-0169">Cobalamin biosynthesis</keyword>
<dbReference type="InterPro" id="IPR006366">
    <property type="entry name" value="CobA/CysG_C"/>
</dbReference>
<dbReference type="InterPro" id="IPR014777">
    <property type="entry name" value="4pyrrole_Mease_sub1"/>
</dbReference>
<dbReference type="FunFam" id="3.30.950.10:FF:000001">
    <property type="entry name" value="Siroheme synthase"/>
    <property type="match status" value="1"/>
</dbReference>
<dbReference type="EC" id="2.1.1.107" evidence="2"/>
<dbReference type="Gene3D" id="3.30.950.10">
    <property type="entry name" value="Methyltransferase, Cobalt-precorrin-4 Transmethylase, Domain 2"/>
    <property type="match status" value="1"/>
</dbReference>
<dbReference type="GO" id="GO:0004851">
    <property type="term" value="F:uroporphyrin-III C-methyltransferase activity"/>
    <property type="evidence" value="ECO:0007669"/>
    <property type="project" value="UniProtKB-EC"/>
</dbReference>
<evidence type="ECO:0000313" key="12">
    <source>
        <dbReference type="EMBL" id="RJF83602.1"/>
    </source>
</evidence>
<dbReference type="Proteomes" id="UP000283458">
    <property type="component" value="Unassembled WGS sequence"/>
</dbReference>
<protein>
    <recommendedName>
        <fullName evidence="2">uroporphyrinogen-III C-methyltransferase</fullName>
        <ecNumber evidence="2">2.1.1.107</ecNumber>
    </recommendedName>
</protein>
<dbReference type="AlphaFoldDB" id="A0A418W0Q5"/>
<organism evidence="12 13">
    <name type="scientific">Azospirillum cavernae</name>
    <dbReference type="NCBI Taxonomy" id="2320860"/>
    <lineage>
        <taxon>Bacteria</taxon>
        <taxon>Pseudomonadati</taxon>
        <taxon>Pseudomonadota</taxon>
        <taxon>Alphaproteobacteria</taxon>
        <taxon>Rhodospirillales</taxon>
        <taxon>Azospirillaceae</taxon>
        <taxon>Azospirillum</taxon>
    </lineage>
</organism>
<evidence type="ECO:0000256" key="9">
    <source>
        <dbReference type="ARBA" id="ARBA00060548"/>
    </source>
</evidence>
<evidence type="ECO:0000256" key="8">
    <source>
        <dbReference type="ARBA" id="ARBA00025705"/>
    </source>
</evidence>
<dbReference type="InterPro" id="IPR035996">
    <property type="entry name" value="4pyrrol_Methylase_sf"/>
</dbReference>
<evidence type="ECO:0000256" key="5">
    <source>
        <dbReference type="ARBA" id="ARBA00022679"/>
    </source>
</evidence>
<dbReference type="InterPro" id="IPR003043">
    <property type="entry name" value="Uropor_MeTrfase_CS"/>
</dbReference>
<dbReference type="GO" id="GO:0032259">
    <property type="term" value="P:methylation"/>
    <property type="evidence" value="ECO:0007669"/>
    <property type="project" value="UniProtKB-KW"/>
</dbReference>
<dbReference type="NCBIfam" id="TIGR01469">
    <property type="entry name" value="cobA_cysG_Cterm"/>
    <property type="match status" value="1"/>
</dbReference>
<dbReference type="CDD" id="cd11642">
    <property type="entry name" value="SUMT"/>
    <property type="match status" value="1"/>
</dbReference>